<sequence>MTDKKTGSISKTTGKTTYQSGQTTYHTSVVVSREFHSREEIRYNAASGESRWTTTNLNATFPSRKKTNSEPSKNVNSLQRLFESTSAVNPKGTELKGQSSHDSIGRFPGSSYGYNTSYNNSRRNTPVSPRTAFNPSYTTADYNSGSISNPTHRPSYTFPAQKTSTLSEIPTYSIQGPKLKGKALIINNIKFMEKEQERKGAKKDGNDLKALLSTIGFTCTLKENLKGQEIIKEVSKFSKSNFKNDDIIIVTIMSHGTNVSSLTGQAVRGGYTEISGIDNKCVASEEIIEKFVNSTDGLKGKPKIFIFQCCRGDVTEIHRDAVPISRTQQHSDILIAHSTLPGYLSNRDPLMGSWYIQSICEVFRSNYERNHIEDMLKLVNQQLSNKHPTYGQTSTYESRGFNRCYLYKRKE</sequence>
<evidence type="ECO:0000256" key="1">
    <source>
        <dbReference type="ARBA" id="ARBA00010134"/>
    </source>
</evidence>
<keyword evidence="3" id="KW-0053">Apoptosis</keyword>
<evidence type="ECO:0000256" key="6">
    <source>
        <dbReference type="SAM" id="MobiDB-lite"/>
    </source>
</evidence>
<accession>A0A6J2Y7P9</accession>
<feature type="compositionally biased region" description="Polar residues" evidence="6">
    <location>
        <begin position="126"/>
        <end position="162"/>
    </location>
</feature>
<dbReference type="GO" id="GO:0004197">
    <property type="term" value="F:cysteine-type endopeptidase activity"/>
    <property type="evidence" value="ECO:0007669"/>
    <property type="project" value="InterPro"/>
</dbReference>
<feature type="domain" description="Caspase family p20" evidence="8">
    <location>
        <begin position="179"/>
        <end position="314"/>
    </location>
</feature>
<dbReference type="PRINTS" id="PR00376">
    <property type="entry name" value="IL1BCENZYME"/>
</dbReference>
<feature type="domain" description="Caspase family p10" evidence="7">
    <location>
        <begin position="323"/>
        <end position="408"/>
    </location>
</feature>
<dbReference type="InterPro" id="IPR001309">
    <property type="entry name" value="Pept_C14_p20"/>
</dbReference>
<feature type="region of interest" description="Disordered" evidence="6">
    <location>
        <begin position="85"/>
        <end position="162"/>
    </location>
</feature>
<evidence type="ECO:0000256" key="2">
    <source>
        <dbReference type="ARBA" id="ARBA00022670"/>
    </source>
</evidence>
<dbReference type="Pfam" id="PF00656">
    <property type="entry name" value="Peptidase_C14"/>
    <property type="match status" value="1"/>
</dbReference>
<name>A0A6J2Y7P9_SITOR</name>
<dbReference type="RefSeq" id="XP_030759139.1">
    <property type="nucleotide sequence ID" value="XM_030903279.1"/>
</dbReference>
<evidence type="ECO:0000313" key="9">
    <source>
        <dbReference type="Proteomes" id="UP000504635"/>
    </source>
</evidence>
<dbReference type="InterPro" id="IPR002138">
    <property type="entry name" value="Pept_C14_p10"/>
</dbReference>
<evidence type="ECO:0000256" key="5">
    <source>
        <dbReference type="RuleBase" id="RU003971"/>
    </source>
</evidence>
<dbReference type="PROSITE" id="PS50207">
    <property type="entry name" value="CASPASE_P10"/>
    <property type="match status" value="1"/>
</dbReference>
<evidence type="ECO:0000256" key="3">
    <source>
        <dbReference type="ARBA" id="ARBA00022703"/>
    </source>
</evidence>
<keyword evidence="9" id="KW-1185">Reference proteome</keyword>
<dbReference type="Proteomes" id="UP000504635">
    <property type="component" value="Unplaced"/>
</dbReference>
<dbReference type="InterPro" id="IPR002398">
    <property type="entry name" value="Pept_C14"/>
</dbReference>
<dbReference type="InterPro" id="IPR029030">
    <property type="entry name" value="Caspase-like_dom_sf"/>
</dbReference>
<reference evidence="10" key="1">
    <citation type="submission" date="2025-08" db="UniProtKB">
        <authorList>
            <consortium name="RefSeq"/>
        </authorList>
    </citation>
    <scope>IDENTIFICATION</scope>
    <source>
        <tissue evidence="10">Gonads</tissue>
    </source>
</reference>
<dbReference type="SMART" id="SM00115">
    <property type="entry name" value="CASc"/>
    <property type="match status" value="1"/>
</dbReference>
<dbReference type="GO" id="GO:0006915">
    <property type="term" value="P:apoptotic process"/>
    <property type="evidence" value="ECO:0007669"/>
    <property type="project" value="UniProtKB-KW"/>
</dbReference>
<dbReference type="PANTHER" id="PTHR47901:SF8">
    <property type="entry name" value="CASPASE-3"/>
    <property type="match status" value="1"/>
</dbReference>
<dbReference type="PROSITE" id="PS50208">
    <property type="entry name" value="CASPASE_P20"/>
    <property type="match status" value="1"/>
</dbReference>
<dbReference type="InterPro" id="IPR011600">
    <property type="entry name" value="Pept_C14_caspase"/>
</dbReference>
<dbReference type="AlphaFoldDB" id="A0A6J2Y7P9"/>
<dbReference type="GO" id="GO:0006508">
    <property type="term" value="P:proteolysis"/>
    <property type="evidence" value="ECO:0007669"/>
    <property type="project" value="UniProtKB-KW"/>
</dbReference>
<dbReference type="InterPro" id="IPR015917">
    <property type="entry name" value="Pept_C14A"/>
</dbReference>
<feature type="region of interest" description="Disordered" evidence="6">
    <location>
        <begin position="1"/>
        <end position="23"/>
    </location>
</feature>
<dbReference type="OrthoDB" id="6097640at2759"/>
<dbReference type="PANTHER" id="PTHR47901">
    <property type="entry name" value="CASPASE RECRUITMENT DOMAIN-CONTAINING PROTEIN 18"/>
    <property type="match status" value="1"/>
</dbReference>
<feature type="compositionally biased region" description="Low complexity" evidence="6">
    <location>
        <begin position="109"/>
        <end position="125"/>
    </location>
</feature>
<evidence type="ECO:0000259" key="7">
    <source>
        <dbReference type="PROSITE" id="PS50207"/>
    </source>
</evidence>
<dbReference type="InParanoid" id="A0A6J2Y7P9"/>
<comment type="similarity">
    <text evidence="1 5">Belongs to the peptidase C14A family.</text>
</comment>
<organism evidence="9 10">
    <name type="scientific">Sitophilus oryzae</name>
    <name type="common">Rice weevil</name>
    <name type="synonym">Curculio oryzae</name>
    <dbReference type="NCBI Taxonomy" id="7048"/>
    <lineage>
        <taxon>Eukaryota</taxon>
        <taxon>Metazoa</taxon>
        <taxon>Ecdysozoa</taxon>
        <taxon>Arthropoda</taxon>
        <taxon>Hexapoda</taxon>
        <taxon>Insecta</taxon>
        <taxon>Pterygota</taxon>
        <taxon>Neoptera</taxon>
        <taxon>Endopterygota</taxon>
        <taxon>Coleoptera</taxon>
        <taxon>Polyphaga</taxon>
        <taxon>Cucujiformia</taxon>
        <taxon>Curculionidae</taxon>
        <taxon>Dryophthorinae</taxon>
        <taxon>Sitophilus</taxon>
    </lineage>
</organism>
<dbReference type="SUPFAM" id="SSF52129">
    <property type="entry name" value="Caspase-like"/>
    <property type="match status" value="1"/>
</dbReference>
<evidence type="ECO:0000259" key="8">
    <source>
        <dbReference type="PROSITE" id="PS50208"/>
    </source>
</evidence>
<dbReference type="Gene3D" id="3.40.50.1460">
    <property type="match status" value="1"/>
</dbReference>
<protein>
    <submittedName>
        <fullName evidence="10">Caspase-1-like</fullName>
    </submittedName>
</protein>
<gene>
    <name evidence="10" type="primary">LOC115884630</name>
</gene>
<dbReference type="KEGG" id="soy:115884630"/>
<keyword evidence="2" id="KW-0645">Protease</keyword>
<dbReference type="GeneID" id="115884630"/>
<feature type="compositionally biased region" description="Low complexity" evidence="6">
    <location>
        <begin position="7"/>
        <end position="17"/>
    </location>
</feature>
<evidence type="ECO:0000256" key="4">
    <source>
        <dbReference type="ARBA" id="ARBA00022801"/>
    </source>
</evidence>
<evidence type="ECO:0000313" key="10">
    <source>
        <dbReference type="RefSeq" id="XP_030759139.1"/>
    </source>
</evidence>
<keyword evidence="4" id="KW-0378">Hydrolase</keyword>
<proteinExistence type="inferred from homology"/>